<evidence type="ECO:0000313" key="2">
    <source>
        <dbReference type="Proteomes" id="UP000230069"/>
    </source>
</evidence>
<dbReference type="Proteomes" id="UP000230069">
    <property type="component" value="Unassembled WGS sequence"/>
</dbReference>
<dbReference type="PANTHER" id="PTHR31009">
    <property type="entry name" value="S-ADENOSYL-L-METHIONINE:CARBOXYL METHYLTRANSFERASE FAMILY PROTEIN"/>
    <property type="match status" value="1"/>
</dbReference>
<dbReference type="InterPro" id="IPR029063">
    <property type="entry name" value="SAM-dependent_MTases_sf"/>
</dbReference>
<organism evidence="1 2">
    <name type="scientific">Aquilegia coerulea</name>
    <name type="common">Rocky mountain columbine</name>
    <dbReference type="NCBI Taxonomy" id="218851"/>
    <lineage>
        <taxon>Eukaryota</taxon>
        <taxon>Viridiplantae</taxon>
        <taxon>Streptophyta</taxon>
        <taxon>Embryophyta</taxon>
        <taxon>Tracheophyta</taxon>
        <taxon>Spermatophyta</taxon>
        <taxon>Magnoliopsida</taxon>
        <taxon>Ranunculales</taxon>
        <taxon>Ranunculaceae</taxon>
        <taxon>Thalictroideae</taxon>
        <taxon>Aquilegia</taxon>
    </lineage>
</organism>
<reference evidence="1 2" key="1">
    <citation type="submission" date="2017-09" db="EMBL/GenBank/DDBJ databases">
        <title>WGS assembly of Aquilegia coerulea Goldsmith.</title>
        <authorList>
            <person name="Hodges S."/>
            <person name="Kramer E."/>
            <person name="Nordborg M."/>
            <person name="Tomkins J."/>
            <person name="Borevitz J."/>
            <person name="Derieg N."/>
            <person name="Yan J."/>
            <person name="Mihaltcheva S."/>
            <person name="Hayes R.D."/>
            <person name="Rokhsar D."/>
        </authorList>
    </citation>
    <scope>NUCLEOTIDE SEQUENCE [LARGE SCALE GENOMIC DNA]</scope>
    <source>
        <strain evidence="2">cv. Goldsmith</strain>
    </source>
</reference>
<dbReference type="GO" id="GO:0008168">
    <property type="term" value="F:methyltransferase activity"/>
    <property type="evidence" value="ECO:0007669"/>
    <property type="project" value="InterPro"/>
</dbReference>
<accession>A0A2G5CDZ0</accession>
<dbReference type="Gene3D" id="3.40.50.150">
    <property type="entry name" value="Vaccinia Virus protein VP39"/>
    <property type="match status" value="1"/>
</dbReference>
<dbReference type="Pfam" id="PF03492">
    <property type="entry name" value="Methyltransf_7"/>
    <property type="match status" value="1"/>
</dbReference>
<dbReference type="InterPro" id="IPR005299">
    <property type="entry name" value="MeTrfase_7"/>
</dbReference>
<protein>
    <recommendedName>
        <fullName evidence="3">S-adenosylmethionine-dependent methyltransferase</fullName>
    </recommendedName>
</protein>
<dbReference type="InParanoid" id="A0A2G5CDZ0"/>
<dbReference type="SUPFAM" id="SSF53335">
    <property type="entry name" value="S-adenosyl-L-methionine-dependent methyltransferases"/>
    <property type="match status" value="1"/>
</dbReference>
<dbReference type="FunFam" id="3.40.50.150:FF:000103">
    <property type="entry name" value="SABATH methyltransferase 1"/>
    <property type="match status" value="1"/>
</dbReference>
<name>A0A2G5CDZ0_AQUCA</name>
<dbReference type="OrthoDB" id="1523883at2759"/>
<dbReference type="AlphaFoldDB" id="A0A2G5CDZ0"/>
<proteinExistence type="predicted"/>
<sequence length="244" mass="27241">MNGGNGPLSYANNSSYQKAAVDCTKVMVNEAIVDEFDIKQLSSSTPYRIADLGCSIGPNTFIAVQNIIEAVERKYQSNGLESNIPEFQVFFNDHASNDFNTLFSSLPLDRRYFGVGVPGTFHARLFPKASLHFVYSSYALHWLSKLPKELLDTNSPTWNKGRIHYVGAPNNVFEAYSTQFRKDMHAFLDARAEEVAPYGLMALLFAVVPNGTIPSESFIYLLYERLGIALMDMANMVSLIPNTK</sequence>
<gene>
    <name evidence="1" type="ORF">AQUCO_06000079v1</name>
</gene>
<evidence type="ECO:0000313" key="1">
    <source>
        <dbReference type="EMBL" id="PIA29473.1"/>
    </source>
</evidence>
<keyword evidence="2" id="KW-1185">Reference proteome</keyword>
<dbReference type="EMBL" id="KZ305077">
    <property type="protein sequence ID" value="PIA29473.1"/>
    <property type="molecule type" value="Genomic_DNA"/>
</dbReference>
<evidence type="ECO:0008006" key="3">
    <source>
        <dbReference type="Google" id="ProtNLM"/>
    </source>
</evidence>